<dbReference type="Gene3D" id="3.40.50.2000">
    <property type="entry name" value="Glycogen Phosphorylase B"/>
    <property type="match status" value="2"/>
</dbReference>
<evidence type="ECO:0000313" key="7">
    <source>
        <dbReference type="EMBL" id="SDM73849.1"/>
    </source>
</evidence>
<evidence type="ECO:0000313" key="8">
    <source>
        <dbReference type="Proteomes" id="UP000199759"/>
    </source>
</evidence>
<dbReference type="CDD" id="cd03786">
    <property type="entry name" value="GTB_UDP-GlcNAc_2-Epimerase"/>
    <property type="match status" value="1"/>
</dbReference>
<dbReference type="GO" id="GO:0008761">
    <property type="term" value="F:UDP-N-acetylglucosamine 2-epimerase activity"/>
    <property type="evidence" value="ECO:0007669"/>
    <property type="project" value="UniProtKB-EC"/>
</dbReference>
<comment type="catalytic activity">
    <reaction evidence="2">
        <text>UDP-N-acetyl-alpha-D-glucosamine = UDP-N-acetyl-alpha-D-mannosamine</text>
        <dbReference type="Rhea" id="RHEA:17213"/>
        <dbReference type="ChEBI" id="CHEBI:57705"/>
        <dbReference type="ChEBI" id="CHEBI:68623"/>
        <dbReference type="EC" id="5.1.3.14"/>
    </reaction>
</comment>
<evidence type="ECO:0000256" key="3">
    <source>
        <dbReference type="ARBA" id="ARBA00038209"/>
    </source>
</evidence>
<dbReference type="OrthoDB" id="9803238at2"/>
<keyword evidence="8" id="KW-1185">Reference proteome</keyword>
<reference evidence="7 8" key="1">
    <citation type="submission" date="2016-10" db="EMBL/GenBank/DDBJ databases">
        <authorList>
            <person name="de Groot N.N."/>
        </authorList>
    </citation>
    <scope>NUCLEOTIDE SEQUENCE [LARGE SCALE GENOMIC DNA]</scope>
    <source>
        <strain evidence="7 8">DSM 16077</strain>
    </source>
</reference>
<dbReference type="AlphaFoldDB" id="A0A1G9VNU3"/>
<dbReference type="EC" id="5.1.3.14" evidence="4"/>
<dbReference type="STRING" id="144026.SAMN04488568_12025"/>
<keyword evidence="1 5" id="KW-0413">Isomerase</keyword>
<evidence type="ECO:0000256" key="2">
    <source>
        <dbReference type="ARBA" id="ARBA00036080"/>
    </source>
</evidence>
<dbReference type="EMBL" id="FNHG01000020">
    <property type="protein sequence ID" value="SDM73849.1"/>
    <property type="molecule type" value="Genomic_DNA"/>
</dbReference>
<dbReference type="SUPFAM" id="SSF53756">
    <property type="entry name" value="UDP-Glycosyltransferase/glycogen phosphorylase"/>
    <property type="match status" value="1"/>
</dbReference>
<accession>A0A1G9VNU3</accession>
<dbReference type="PANTHER" id="PTHR43174:SF2">
    <property type="entry name" value="UDP-N-ACETYLGLUCOSAMINE 2-EPIMERASE"/>
    <property type="match status" value="1"/>
</dbReference>
<dbReference type="InterPro" id="IPR003331">
    <property type="entry name" value="UDP_GlcNAc_Epimerase_2_dom"/>
</dbReference>
<evidence type="ECO:0000259" key="6">
    <source>
        <dbReference type="Pfam" id="PF02350"/>
    </source>
</evidence>
<dbReference type="NCBIfam" id="TIGR00236">
    <property type="entry name" value="wecB"/>
    <property type="match status" value="1"/>
</dbReference>
<sequence length="400" mass="43211">MKVSIVAGTRPEVIKLAPVRAALLNTANLEPEWIATGQHGSLADQALQVFGVTPDARLELDWNGKALSSLTSALIRDLGEQFAASRPDFVLVQGDTASAFSGAMAAFLNDIPVGHVEAGLRSGDLRHPFPEEGFRKLISPIADLHFAPTRAAARNLTDEGIASEKVRMTGNTVIDAVQMVGSMEIHPQALDRLRPEERLVLVTLHRRENWDDGVAGVCTAIKLLRNQYPDLRFVIPVHLNPRVRGPIEALLGDEERIDLVEPLAYPAFVAVMKRSHLILSDSGGVQEEAPSFGVPVLVLRDKTERGEAVKAGVARLVGSHTETILTNARQLLDNPRAYRRMSRAANPFGDGHAGRRIAQLVSVFLGAGRKPDAPQAASGLQALRSAVLPVQDATRVKVEA</sequence>
<evidence type="ECO:0000256" key="5">
    <source>
        <dbReference type="RuleBase" id="RU003513"/>
    </source>
</evidence>
<comment type="similarity">
    <text evidence="3 5">Belongs to the UDP-N-acetylglucosamine 2-epimerase family.</text>
</comment>
<evidence type="ECO:0000256" key="4">
    <source>
        <dbReference type="ARBA" id="ARBA00038858"/>
    </source>
</evidence>
<dbReference type="Pfam" id="PF02350">
    <property type="entry name" value="Epimerase_2"/>
    <property type="match status" value="1"/>
</dbReference>
<dbReference type="RefSeq" id="WP_091771513.1">
    <property type="nucleotide sequence ID" value="NZ_FNHG01000020.1"/>
</dbReference>
<evidence type="ECO:0000256" key="1">
    <source>
        <dbReference type="ARBA" id="ARBA00023235"/>
    </source>
</evidence>
<dbReference type="Proteomes" id="UP000199759">
    <property type="component" value="Unassembled WGS sequence"/>
</dbReference>
<gene>
    <name evidence="7" type="ORF">SAMN04488568_12025</name>
</gene>
<protein>
    <recommendedName>
        <fullName evidence="4">UDP-N-acetylglucosamine 2-epimerase (non-hydrolyzing)</fullName>
        <ecNumber evidence="4">5.1.3.14</ecNumber>
    </recommendedName>
</protein>
<feature type="domain" description="UDP-N-acetylglucosamine 2-epimerase" evidence="6">
    <location>
        <begin position="24"/>
        <end position="361"/>
    </location>
</feature>
<dbReference type="PANTHER" id="PTHR43174">
    <property type="entry name" value="UDP-N-ACETYLGLUCOSAMINE 2-EPIMERASE"/>
    <property type="match status" value="1"/>
</dbReference>
<proteinExistence type="inferred from homology"/>
<organism evidence="7 8">
    <name type="scientific">Maricaulis salignorans</name>
    <dbReference type="NCBI Taxonomy" id="144026"/>
    <lineage>
        <taxon>Bacteria</taxon>
        <taxon>Pseudomonadati</taxon>
        <taxon>Pseudomonadota</taxon>
        <taxon>Alphaproteobacteria</taxon>
        <taxon>Maricaulales</taxon>
        <taxon>Maricaulaceae</taxon>
        <taxon>Maricaulis</taxon>
    </lineage>
</organism>
<name>A0A1G9VNU3_9PROT</name>
<dbReference type="InterPro" id="IPR029767">
    <property type="entry name" value="WecB-like"/>
</dbReference>